<keyword evidence="4" id="KW-0233">DNA recombination</keyword>
<reference evidence="6 7" key="1">
    <citation type="submission" date="2019-11" db="EMBL/GenBank/DDBJ databases">
        <title>The genome sequence of Methylocystis heyeri.</title>
        <authorList>
            <person name="Oshkin I.Y."/>
            <person name="Miroshnikov K."/>
            <person name="Dedysh S.N."/>
        </authorList>
    </citation>
    <scope>NUCLEOTIDE SEQUENCE [LARGE SCALE GENOMIC DNA]</scope>
    <source>
        <strain evidence="6 7">H2</strain>
        <plasmid evidence="6 7">unnamed2</plasmid>
    </source>
</reference>
<evidence type="ECO:0000256" key="1">
    <source>
        <dbReference type="ARBA" id="ARBA00009402"/>
    </source>
</evidence>
<dbReference type="OrthoDB" id="7281829at2"/>
<evidence type="ECO:0000313" key="7">
    <source>
        <dbReference type="Proteomes" id="UP000309061"/>
    </source>
</evidence>
<comment type="similarity">
    <text evidence="1">Belongs to the transposase 7 family.</text>
</comment>
<dbReference type="GO" id="GO:0003677">
    <property type="term" value="F:DNA binding"/>
    <property type="evidence" value="ECO:0007669"/>
    <property type="project" value="UniProtKB-KW"/>
</dbReference>
<dbReference type="GO" id="GO:0006313">
    <property type="term" value="P:DNA transposition"/>
    <property type="evidence" value="ECO:0007669"/>
    <property type="project" value="InterPro"/>
</dbReference>
<dbReference type="GO" id="GO:0004803">
    <property type="term" value="F:transposase activity"/>
    <property type="evidence" value="ECO:0007669"/>
    <property type="project" value="InterPro"/>
</dbReference>
<dbReference type="AlphaFoldDB" id="A0A6B8KIX6"/>
<dbReference type="RefSeq" id="WP_154331785.1">
    <property type="nucleotide sequence ID" value="NZ_CP046054.1"/>
</dbReference>
<evidence type="ECO:0000313" key="6">
    <source>
        <dbReference type="EMBL" id="QGM48324.1"/>
    </source>
</evidence>
<organism evidence="6 7">
    <name type="scientific">Methylocystis heyeri</name>
    <dbReference type="NCBI Taxonomy" id="391905"/>
    <lineage>
        <taxon>Bacteria</taxon>
        <taxon>Pseudomonadati</taxon>
        <taxon>Pseudomonadota</taxon>
        <taxon>Alphaproteobacteria</taxon>
        <taxon>Hyphomicrobiales</taxon>
        <taxon>Methylocystaceae</taxon>
        <taxon>Methylocystis</taxon>
    </lineage>
</organism>
<keyword evidence="6" id="KW-0614">Plasmid</keyword>
<proteinExistence type="inferred from homology"/>
<evidence type="ECO:0000256" key="3">
    <source>
        <dbReference type="ARBA" id="ARBA00023125"/>
    </source>
</evidence>
<dbReference type="Pfam" id="PF01526">
    <property type="entry name" value="DDE_Tnp_Tn3"/>
    <property type="match status" value="1"/>
</dbReference>
<sequence>MSPHDGREAGLVGRFDCCSLYKFLEGKSRRLQNRAAGVLKTLSFQAETHVNPLFAALGHFQKCGGVITKTAPVMFLDPAERAAVGDGDAFRPSLYKVLLFQHVAQAIKSGSINLSHSIKFRPLDGYMIGVDRWRRERDDLLTQAGMTAFSSPTEVLKTLEAALADQFAKTNGNIEAGVNAHVKRMPSGHLSLKTPKQDDVDSETLSRYFPQRRFVPLTEILGTIDGATGFSESLTHLRRQYARPVQRAVLFAGVIGMGCGIGLRKMGRISGDIKEDALEHAADWHFSHENIVAANDRIVAVMDGLDLPEVYRRRSGQTHTASDGQKFEVTSDSLDANRSYKYFGKGQGVSAYTFVDSRSFLWYSTVFSAAERESAYVVDGLMHNDVVKSDIHSTDTHGYSEAVFGVTHFLEIAYAPRIKSLKRQTLYAFRSMSQQDRKTWAVQPQKYIDEAVVHDHWEDILRLVVTIKLKQATASDIFRRLNSYSKQNTLYTALKAFGRIIKTLFILRYIDDVALRMAIEAQLNQVELANRFTRAVAVGNPREFAYAHQDDQQVAEACNRLIKNAIICWNYLYLEMRLRSSDPAQRKVLLLAIKNHSPMSWAHINLLGEYDFSDAKLMDSHGILPLN</sequence>
<keyword evidence="3" id="KW-0238">DNA-binding</keyword>
<evidence type="ECO:0000259" key="5">
    <source>
        <dbReference type="Pfam" id="PF01526"/>
    </source>
</evidence>
<keyword evidence="7" id="KW-1185">Reference proteome</keyword>
<gene>
    <name evidence="6" type="ORF">H2LOC_021265</name>
</gene>
<geneLocation type="plasmid" evidence="6">
    <name>unnamed2</name>
</geneLocation>
<evidence type="ECO:0000256" key="2">
    <source>
        <dbReference type="ARBA" id="ARBA00022578"/>
    </source>
</evidence>
<dbReference type="EMBL" id="CP046054">
    <property type="protein sequence ID" value="QGM48324.1"/>
    <property type="molecule type" value="Genomic_DNA"/>
</dbReference>
<accession>A0A6B8KIX6</accession>
<dbReference type="NCBIfam" id="NF033527">
    <property type="entry name" value="transpos_Tn3"/>
    <property type="match status" value="1"/>
</dbReference>
<name>A0A6B8KIX6_9HYPH</name>
<protein>
    <submittedName>
        <fullName evidence="6">Tn3 family transposase</fullName>
    </submittedName>
</protein>
<feature type="domain" description="Tn3 transposase DDE" evidence="5">
    <location>
        <begin position="219"/>
        <end position="610"/>
    </location>
</feature>
<dbReference type="InterPro" id="IPR002513">
    <property type="entry name" value="Tn3_Tnp_DDE_dom"/>
</dbReference>
<evidence type="ECO:0000256" key="4">
    <source>
        <dbReference type="ARBA" id="ARBA00023172"/>
    </source>
</evidence>
<keyword evidence="2" id="KW-0815">Transposition</keyword>
<dbReference type="KEGG" id="mhey:H2LOC_021265"/>
<dbReference type="Proteomes" id="UP000309061">
    <property type="component" value="Plasmid unnamed2"/>
</dbReference>
<dbReference type="InterPro" id="IPR047653">
    <property type="entry name" value="Tn3-like_transpos"/>
</dbReference>